<evidence type="ECO:0000259" key="10">
    <source>
        <dbReference type="SMART" id="SM00986"/>
    </source>
</evidence>
<accession>A0A0T7FWU4</accession>
<evidence type="ECO:0000256" key="2">
    <source>
        <dbReference type="ARBA" id="ARBA00019403"/>
    </source>
</evidence>
<dbReference type="SUPFAM" id="SSF52141">
    <property type="entry name" value="Uracil-DNA glycosylase-like"/>
    <property type="match status" value="1"/>
</dbReference>
<keyword evidence="7" id="KW-0408">Iron</keyword>
<organism evidence="11 12">
    <name type="scientific">Neorhizobium galegae bv. officinalis</name>
    <dbReference type="NCBI Taxonomy" id="323656"/>
    <lineage>
        <taxon>Bacteria</taxon>
        <taxon>Pseudomonadati</taxon>
        <taxon>Pseudomonadota</taxon>
        <taxon>Alphaproteobacteria</taxon>
        <taxon>Hyphomicrobiales</taxon>
        <taxon>Rhizobiaceae</taxon>
        <taxon>Rhizobium/Agrobacterium group</taxon>
        <taxon>Neorhizobium</taxon>
    </lineage>
</organism>
<dbReference type="InterPro" id="IPR036895">
    <property type="entry name" value="Uracil-DNA_glycosylase-like_sf"/>
</dbReference>
<dbReference type="CDD" id="cd10030">
    <property type="entry name" value="UDG-F4_TTUDGA_SPO1dp_like"/>
    <property type="match status" value="1"/>
</dbReference>
<dbReference type="NCBIfam" id="TIGR03914">
    <property type="entry name" value="UDG_fam_dom"/>
    <property type="match status" value="1"/>
</dbReference>
<dbReference type="InterPro" id="IPR051536">
    <property type="entry name" value="UDG_Type-4/5"/>
</dbReference>
<dbReference type="SMART" id="SM00986">
    <property type="entry name" value="UDG"/>
    <property type="match status" value="1"/>
</dbReference>
<name>A0A0T7FWU4_NEOGA</name>
<dbReference type="OrthoDB" id="5290748at2"/>
<reference evidence="11 12" key="1">
    <citation type="submission" date="2014-08" db="EMBL/GenBank/DDBJ databases">
        <authorList>
            <person name="Chen Y.-H."/>
        </authorList>
    </citation>
    <scope>NUCLEOTIDE SEQUENCE [LARGE SCALE GENOMIC DNA]</scope>
</reference>
<evidence type="ECO:0000313" key="12">
    <source>
        <dbReference type="Proteomes" id="UP000046176"/>
    </source>
</evidence>
<evidence type="ECO:0000256" key="9">
    <source>
        <dbReference type="ARBA" id="ARBA00023204"/>
    </source>
</evidence>
<dbReference type="PANTHER" id="PTHR33693">
    <property type="entry name" value="TYPE-5 URACIL-DNA GLYCOSYLASE"/>
    <property type="match status" value="1"/>
</dbReference>
<dbReference type="GO" id="GO:0006281">
    <property type="term" value="P:DNA repair"/>
    <property type="evidence" value="ECO:0007669"/>
    <property type="project" value="UniProtKB-KW"/>
</dbReference>
<dbReference type="EMBL" id="CCRH01000016">
    <property type="protein sequence ID" value="CDZ39480.1"/>
    <property type="molecule type" value="Genomic_DNA"/>
</dbReference>
<evidence type="ECO:0000256" key="5">
    <source>
        <dbReference type="ARBA" id="ARBA00022763"/>
    </source>
</evidence>
<protein>
    <recommendedName>
        <fullName evidence="2">Type-4 uracil-DNA glycosylase</fullName>
    </recommendedName>
</protein>
<dbReference type="AlphaFoldDB" id="A0A0T7FWU4"/>
<dbReference type="NCBIfam" id="TIGR00758">
    <property type="entry name" value="UDG_fam4"/>
    <property type="match status" value="1"/>
</dbReference>
<sequence length="489" mass="55613">MRYRFSLRGRGDLTEWRDAARAFLMAGIVPHIIEWRTMDDADGLFGFDENHLPPPHPGCEPLSVSPAFMRLAQAVLCHSDPTRFALLYRMLFRMMHGGVVHGRHLLQMATDPDVVAASRLAKSVGRDYHKMTAFVRFKELPLTEGFAGRRRFVSWFEPDHFIIARVAPFFQRRFTDMDWVIATPKGSASWDGETLRTTDEPAEKPDLRDETDELWRTYYASIFNPARLKVKMMTTEMPKKYWKNLPEAELIPGLIANAEANVIDMARKAASEPLPFHHRIKEAAAKAPAEPMAAAGTLAALKQEARHCTRCDIHCLATQTVFGDGPPDARVMFVGEQPGDQEDLAGKPFVGPAGKLFNDVIGEVGIDRRSLYITNAVKHFKYEPRGKRRIHQKPNMGEVRQCRWWLTQELELVRPKLVVAMGATALFALTDMRQKLEDVRGEPIAMQDGRTLFVTVHPSYLLRIPDEGRKAEELARFRQDMNRIKRLAA</sequence>
<comment type="similarity">
    <text evidence="1">Belongs to the uracil-DNA glycosylase (UDG) superfamily. Type 4 (UDGa) family.</text>
</comment>
<keyword evidence="6" id="KW-0378">Hydrolase</keyword>
<dbReference type="Proteomes" id="UP000046176">
    <property type="component" value="Unassembled WGS sequence"/>
</dbReference>
<dbReference type="InterPro" id="IPR005273">
    <property type="entry name" value="Ura-DNA_glyco_family4"/>
</dbReference>
<dbReference type="GO" id="GO:0046872">
    <property type="term" value="F:metal ion binding"/>
    <property type="evidence" value="ECO:0007669"/>
    <property type="project" value="UniProtKB-KW"/>
</dbReference>
<evidence type="ECO:0000256" key="7">
    <source>
        <dbReference type="ARBA" id="ARBA00023004"/>
    </source>
</evidence>
<dbReference type="PANTHER" id="PTHR33693:SF9">
    <property type="entry name" value="TYPE-4 URACIL-DNA GLYCOSYLASE"/>
    <property type="match status" value="1"/>
</dbReference>
<keyword evidence="3" id="KW-0004">4Fe-4S</keyword>
<keyword evidence="8" id="KW-0411">Iron-sulfur</keyword>
<proteinExistence type="inferred from homology"/>
<dbReference type="SMART" id="SM00987">
    <property type="entry name" value="UreE_C"/>
    <property type="match status" value="1"/>
</dbReference>
<evidence type="ECO:0000256" key="3">
    <source>
        <dbReference type="ARBA" id="ARBA00022485"/>
    </source>
</evidence>
<dbReference type="InterPro" id="IPR023875">
    <property type="entry name" value="DNA_repair_put"/>
</dbReference>
<evidence type="ECO:0000256" key="8">
    <source>
        <dbReference type="ARBA" id="ARBA00023014"/>
    </source>
</evidence>
<evidence type="ECO:0000256" key="6">
    <source>
        <dbReference type="ARBA" id="ARBA00022801"/>
    </source>
</evidence>
<dbReference type="NCBIfam" id="TIGR03915">
    <property type="entry name" value="SAM_7_link_chp"/>
    <property type="match status" value="1"/>
</dbReference>
<keyword evidence="5" id="KW-0227">DNA damage</keyword>
<dbReference type="Pfam" id="PF03167">
    <property type="entry name" value="UDG"/>
    <property type="match status" value="1"/>
</dbReference>
<evidence type="ECO:0000256" key="4">
    <source>
        <dbReference type="ARBA" id="ARBA00022723"/>
    </source>
</evidence>
<dbReference type="InterPro" id="IPR005122">
    <property type="entry name" value="Uracil-DNA_glycosylase-like"/>
</dbReference>
<gene>
    <name evidence="11" type="ORF">NGAL_HAMBI1145_48980</name>
</gene>
<feature type="domain" description="Uracil-DNA glycosylase-like" evidence="10">
    <location>
        <begin position="322"/>
        <end position="478"/>
    </location>
</feature>
<keyword evidence="4" id="KW-0479">Metal-binding</keyword>
<keyword evidence="9" id="KW-0234">DNA repair</keyword>
<evidence type="ECO:0000256" key="1">
    <source>
        <dbReference type="ARBA" id="ARBA00006521"/>
    </source>
</evidence>
<dbReference type="Pfam" id="PF13566">
    <property type="entry name" value="DUF4130"/>
    <property type="match status" value="1"/>
</dbReference>
<dbReference type="Gene3D" id="3.40.470.10">
    <property type="entry name" value="Uracil-DNA glycosylase-like domain"/>
    <property type="match status" value="1"/>
</dbReference>
<dbReference type="GO" id="GO:0097506">
    <property type="term" value="F:deaminated base DNA N-glycosylase activity"/>
    <property type="evidence" value="ECO:0007669"/>
    <property type="project" value="UniProtKB-ARBA"/>
</dbReference>
<dbReference type="GO" id="GO:0051539">
    <property type="term" value="F:4 iron, 4 sulfur cluster binding"/>
    <property type="evidence" value="ECO:0007669"/>
    <property type="project" value="UniProtKB-KW"/>
</dbReference>
<dbReference type="InterPro" id="IPR025404">
    <property type="entry name" value="DUF4130"/>
</dbReference>
<evidence type="ECO:0000313" key="11">
    <source>
        <dbReference type="EMBL" id="CDZ39480.1"/>
    </source>
</evidence>
<dbReference type="RefSeq" id="WP_046668733.1">
    <property type="nucleotide sequence ID" value="NZ_CCRH01000016.1"/>
</dbReference>